<keyword evidence="1" id="KW-0812">Transmembrane</keyword>
<keyword evidence="1" id="KW-0472">Membrane</keyword>
<gene>
    <name evidence="2" type="ORF">HMPREF9397_0875</name>
</gene>
<dbReference type="AlphaFoldDB" id="F3SIA3"/>
<protein>
    <submittedName>
        <fullName evidence="2">Uncharacterized protein</fullName>
    </submittedName>
</protein>
<dbReference type="HOGENOM" id="CLU_1958420_0_0_9"/>
<organism evidence="2 3">
    <name type="scientific">Streptococcus sanguinis SK1087</name>
    <dbReference type="NCBI Taxonomy" id="888824"/>
    <lineage>
        <taxon>Bacteria</taxon>
        <taxon>Bacillati</taxon>
        <taxon>Bacillota</taxon>
        <taxon>Bacilli</taxon>
        <taxon>Lactobacillales</taxon>
        <taxon>Streptococcaceae</taxon>
        <taxon>Streptococcus</taxon>
    </lineage>
</organism>
<dbReference type="EMBL" id="AFDP01000010">
    <property type="protein sequence ID" value="EGG40239.1"/>
    <property type="molecule type" value="Genomic_DNA"/>
</dbReference>
<comment type="caution">
    <text evidence="2">The sequence shown here is derived from an EMBL/GenBank/DDBJ whole genome shotgun (WGS) entry which is preliminary data.</text>
</comment>
<sequence>MRKLDLTTRWIQSTKFAEIDRIIERLPQEAKETFYQQWQAASSELRKEIWIERGKQVLLANVVYFLVLCYLVFFQGMSLSVKDLPYLGLGLLVFSGIGFMDDEEATDLVIKKKRQIAVTIYKQYFERKIEK</sequence>
<accession>F3SIA3</accession>
<name>F3SIA3_STRSA</name>
<proteinExistence type="predicted"/>
<reference evidence="2 3" key="1">
    <citation type="submission" date="2011-03" db="EMBL/GenBank/DDBJ databases">
        <authorList>
            <person name="Muzny D."/>
            <person name="Qin X."/>
            <person name="Deng J."/>
            <person name="Jiang H."/>
            <person name="Liu Y."/>
            <person name="Qu J."/>
            <person name="Song X.-Z."/>
            <person name="Zhang L."/>
            <person name="Thornton R."/>
            <person name="Coyle M."/>
            <person name="Francisco L."/>
            <person name="Jackson L."/>
            <person name="Javaid M."/>
            <person name="Korchina V."/>
            <person name="Kovar C."/>
            <person name="Mata R."/>
            <person name="Mathew T."/>
            <person name="Ngo R."/>
            <person name="Nguyen L."/>
            <person name="Nguyen N."/>
            <person name="Okwuonu G."/>
            <person name="Ongeri F."/>
            <person name="Pham C."/>
            <person name="Simmons D."/>
            <person name="Wilczek-Boney K."/>
            <person name="Hale W."/>
            <person name="Jakkamsetti A."/>
            <person name="Pham P."/>
            <person name="Ruth R."/>
            <person name="San Lucas F."/>
            <person name="Warren J."/>
            <person name="Zhang J."/>
            <person name="Zhao Z."/>
            <person name="Zhou C."/>
            <person name="Zhu D."/>
            <person name="Lee S."/>
            <person name="Bess C."/>
            <person name="Blankenburg K."/>
            <person name="Forbes L."/>
            <person name="Fu Q."/>
            <person name="Gubbala S."/>
            <person name="Hirani K."/>
            <person name="Jayaseelan J.C."/>
            <person name="Lara F."/>
            <person name="Munidasa M."/>
            <person name="Palculict T."/>
            <person name="Patil S."/>
            <person name="Pu L.-L."/>
            <person name="Saada N."/>
            <person name="Tang L."/>
            <person name="Weissenberger G."/>
            <person name="Zhu Y."/>
            <person name="Hemphill L."/>
            <person name="Shang Y."/>
            <person name="Youmans B."/>
            <person name="Ayvaz T."/>
            <person name="Ross M."/>
            <person name="Santibanez J."/>
            <person name="Aqrawi P."/>
            <person name="Gross S."/>
            <person name="Joshi V."/>
            <person name="Fowler G."/>
            <person name="Nazareth L."/>
            <person name="Reid J."/>
            <person name="Worley K."/>
            <person name="Petrosino J."/>
            <person name="Highlander S."/>
            <person name="Gibbs R."/>
        </authorList>
    </citation>
    <scope>NUCLEOTIDE SEQUENCE [LARGE SCALE GENOMIC DNA]</scope>
    <source>
        <strain evidence="2 3">SK1087</strain>
    </source>
</reference>
<evidence type="ECO:0000313" key="2">
    <source>
        <dbReference type="EMBL" id="EGG40239.1"/>
    </source>
</evidence>
<evidence type="ECO:0000313" key="3">
    <source>
        <dbReference type="Proteomes" id="UP000003378"/>
    </source>
</evidence>
<feature type="transmembrane region" description="Helical" evidence="1">
    <location>
        <begin position="57"/>
        <end position="78"/>
    </location>
</feature>
<dbReference type="Proteomes" id="UP000003378">
    <property type="component" value="Unassembled WGS sequence"/>
</dbReference>
<evidence type="ECO:0000256" key="1">
    <source>
        <dbReference type="SAM" id="Phobius"/>
    </source>
</evidence>
<keyword evidence="1" id="KW-1133">Transmembrane helix</keyword>
<dbReference type="PATRIC" id="fig|888824.3.peg.853"/>